<sequence length="384" mass="43951">MSCCDVIVVKQPDGSLKSTPFYVEFAYNYSTERKEVIIAIEKKKTKVSLHLKPGHLRCYFGDKINVEKDDEQHMKNKMEGSAAENVSKSETKEEMKELQKREPQLQEKKDAKTADPSKKSYFSRTVSYLFPQDQLLERMENDKVYSLDHLTPTAQHLTQLNLKPGINHVHYILEGNRSRNIKRQVIEGTIFLWNYKDRIALCDIDGTVTKSDTMGLVFTAVGYYKYVHPGICSLLSTIEKRGYHVLYLTARSISQGHKTRQFIESIRQQNYDMPHGPILTSYNNLYHAAVREYILYRSETFKIQALKGIQSLFPEDVVPFVLGLGNKPTDHESYVAIGIKVDNIFIIDPAGQVKGLKSQKDYAYGGYEEVQHALGDVLPELLLN</sequence>
<dbReference type="Pfam" id="PF08235">
    <property type="entry name" value="LNS2"/>
    <property type="match status" value="1"/>
</dbReference>
<comment type="caution">
    <text evidence="4">The sequence shown here is derived from an EMBL/GenBank/DDBJ whole genome shotgun (WGS) entry which is preliminary data.</text>
</comment>
<feature type="domain" description="LNS2/PITP" evidence="3">
    <location>
        <begin position="199"/>
        <end position="356"/>
    </location>
</feature>
<protein>
    <submittedName>
        <fullName evidence="4">Phosphatidate phosphatase</fullName>
    </submittedName>
</protein>
<name>A0AAW2Z3Y1_9EUKA</name>
<dbReference type="AlphaFoldDB" id="A0AAW2Z3Y1"/>
<dbReference type="PANTHER" id="PTHR12181">
    <property type="entry name" value="LIPIN"/>
    <property type="match status" value="1"/>
</dbReference>
<dbReference type="GO" id="GO:0008195">
    <property type="term" value="F:phosphatidate phosphatase activity"/>
    <property type="evidence" value="ECO:0007669"/>
    <property type="project" value="TreeGrafter"/>
</dbReference>
<dbReference type="InterPro" id="IPR023214">
    <property type="entry name" value="HAD_sf"/>
</dbReference>
<dbReference type="PANTHER" id="PTHR12181:SF12">
    <property type="entry name" value="PHOSPHATIDATE PHOSPHATASE"/>
    <property type="match status" value="1"/>
</dbReference>
<feature type="region of interest" description="Disordered" evidence="2">
    <location>
        <begin position="76"/>
        <end position="118"/>
    </location>
</feature>
<dbReference type="Proteomes" id="UP001431209">
    <property type="component" value="Unassembled WGS sequence"/>
</dbReference>
<keyword evidence="5" id="KW-1185">Reference proteome</keyword>
<dbReference type="SMART" id="SM00775">
    <property type="entry name" value="LNS2"/>
    <property type="match status" value="1"/>
</dbReference>
<reference evidence="4 5" key="1">
    <citation type="submission" date="2024-03" db="EMBL/GenBank/DDBJ databases">
        <title>The Acrasis kona genome and developmental transcriptomes reveal deep origins of eukaryotic multicellular pathways.</title>
        <authorList>
            <person name="Sheikh S."/>
            <person name="Fu C.-J."/>
            <person name="Brown M.W."/>
            <person name="Baldauf S.L."/>
        </authorList>
    </citation>
    <scope>NUCLEOTIDE SEQUENCE [LARGE SCALE GENOMIC DNA]</scope>
    <source>
        <strain evidence="4 5">ATCC MYA-3509</strain>
    </source>
</reference>
<evidence type="ECO:0000313" key="4">
    <source>
        <dbReference type="EMBL" id="KAL0484533.1"/>
    </source>
</evidence>
<accession>A0AAW2Z3Y1</accession>
<dbReference type="InterPro" id="IPR031315">
    <property type="entry name" value="LNS2/PITP"/>
</dbReference>
<evidence type="ECO:0000313" key="5">
    <source>
        <dbReference type="Proteomes" id="UP001431209"/>
    </source>
</evidence>
<dbReference type="Gene3D" id="3.40.50.1000">
    <property type="entry name" value="HAD superfamily/HAD-like"/>
    <property type="match status" value="1"/>
</dbReference>
<dbReference type="InterPro" id="IPR026058">
    <property type="entry name" value="LIPIN"/>
</dbReference>
<dbReference type="InterPro" id="IPR007651">
    <property type="entry name" value="Lipin_N"/>
</dbReference>
<dbReference type="Pfam" id="PF04571">
    <property type="entry name" value="Lipin_N"/>
    <property type="match status" value="1"/>
</dbReference>
<feature type="compositionally biased region" description="Basic and acidic residues" evidence="2">
    <location>
        <begin position="87"/>
        <end position="118"/>
    </location>
</feature>
<proteinExistence type="inferred from homology"/>
<dbReference type="InterPro" id="IPR013209">
    <property type="entry name" value="LNS2"/>
</dbReference>
<dbReference type="SUPFAM" id="SSF56784">
    <property type="entry name" value="HAD-like"/>
    <property type="match status" value="1"/>
</dbReference>
<gene>
    <name evidence="4" type="ORF">AKO1_011584</name>
</gene>
<organism evidence="4 5">
    <name type="scientific">Acrasis kona</name>
    <dbReference type="NCBI Taxonomy" id="1008807"/>
    <lineage>
        <taxon>Eukaryota</taxon>
        <taxon>Discoba</taxon>
        <taxon>Heterolobosea</taxon>
        <taxon>Tetramitia</taxon>
        <taxon>Eutetramitia</taxon>
        <taxon>Acrasidae</taxon>
        <taxon>Acrasis</taxon>
    </lineage>
</organism>
<evidence type="ECO:0000259" key="3">
    <source>
        <dbReference type="SMART" id="SM00775"/>
    </source>
</evidence>
<evidence type="ECO:0000256" key="1">
    <source>
        <dbReference type="ARBA" id="ARBA00005476"/>
    </source>
</evidence>
<comment type="similarity">
    <text evidence="1">Belongs to the lipin family.</text>
</comment>
<evidence type="ECO:0000256" key="2">
    <source>
        <dbReference type="SAM" id="MobiDB-lite"/>
    </source>
</evidence>
<dbReference type="InterPro" id="IPR036412">
    <property type="entry name" value="HAD-like_sf"/>
</dbReference>
<dbReference type="EMBL" id="JAOPGA020001054">
    <property type="protein sequence ID" value="KAL0484533.1"/>
    <property type="molecule type" value="Genomic_DNA"/>
</dbReference>